<dbReference type="EMBL" id="UGQE01000004">
    <property type="protein sequence ID" value="STZ14554.1"/>
    <property type="molecule type" value="Genomic_DNA"/>
</dbReference>
<accession>A0A378R8W7</accession>
<protein>
    <submittedName>
        <fullName evidence="1">Uncharacterized protein</fullName>
    </submittedName>
</protein>
<evidence type="ECO:0000313" key="2">
    <source>
        <dbReference type="Proteomes" id="UP000255279"/>
    </source>
</evidence>
<dbReference type="Proteomes" id="UP000255279">
    <property type="component" value="Unassembled WGS sequence"/>
</dbReference>
<reference evidence="1 2" key="1">
    <citation type="submission" date="2018-06" db="EMBL/GenBank/DDBJ databases">
        <authorList>
            <consortium name="Pathogen Informatics"/>
            <person name="Doyle S."/>
        </authorList>
    </citation>
    <scope>NUCLEOTIDE SEQUENCE [LARGE SCALE GENOMIC DNA]</scope>
    <source>
        <strain evidence="1 2">NCTC10293</strain>
    </source>
</reference>
<evidence type="ECO:0000313" key="1">
    <source>
        <dbReference type="EMBL" id="STZ14554.1"/>
    </source>
</evidence>
<gene>
    <name evidence="1" type="ORF">NCTC10293_02149</name>
</gene>
<sequence length="180" mass="20278">MAKPSNHETALAAMIAHQKNRRADWESVDWTKHNDEIAQLLSRHPDSVAKMRTKFGAQGMAKRKPRRKYKVTRKAVPPPHTQELATAAAKISPKSGRYETNVNAKRWLIISPSGQRFEFSNLQHFVRNHPELFAKADTVWKRQGGKRGTGGEYCNASNGLAQAARLNIGWKGWQAKIIKG</sequence>
<dbReference type="RefSeq" id="WP_174900346.1">
    <property type="nucleotide sequence ID" value="NZ_CAACXO010000043.1"/>
</dbReference>
<organism evidence="1 2">
    <name type="scientific">Moraxella caviae</name>
    <dbReference type="NCBI Taxonomy" id="34060"/>
    <lineage>
        <taxon>Bacteria</taxon>
        <taxon>Pseudomonadati</taxon>
        <taxon>Pseudomonadota</taxon>
        <taxon>Gammaproteobacteria</taxon>
        <taxon>Moraxellales</taxon>
        <taxon>Moraxellaceae</taxon>
        <taxon>Moraxella</taxon>
    </lineage>
</organism>
<dbReference type="AlphaFoldDB" id="A0A378R8W7"/>
<name>A0A378R8W7_9GAMM</name>
<proteinExistence type="predicted"/>